<keyword evidence="4" id="KW-1185">Reference proteome</keyword>
<dbReference type="PANTHER" id="PTHR11733">
    <property type="entry name" value="ZINC METALLOPROTEASE FAMILY M13 NEPRILYSIN-RELATED"/>
    <property type="match status" value="1"/>
</dbReference>
<dbReference type="EMBL" id="JABSTR010000004">
    <property type="protein sequence ID" value="KAH9367738.1"/>
    <property type="molecule type" value="Genomic_DNA"/>
</dbReference>
<evidence type="ECO:0000259" key="2">
    <source>
        <dbReference type="Pfam" id="PF05649"/>
    </source>
</evidence>
<evidence type="ECO:0000313" key="3">
    <source>
        <dbReference type="EMBL" id="KAH9367738.1"/>
    </source>
</evidence>
<dbReference type="OMA" id="DFRIFCA"/>
<sequence length="586" mass="66327">MTSWFKSLEGVLRSGAQQTEAGRKPLNMLQACTSQKTWNPSDLRDFKNFLAKLHLSWPEPPPKNVSALGVLLDLIYNWKLCFWFQIRVLKNFKRNGTHRIVLTPGATVELYLFAFNHHNLVANGSYSQHWTDHERLFVDNGSVAQNIALAKKIANEEKKIIDTLLSVANKQVIIPTIIPLSDLGNYTNAVDSTEWIHQINDTINIGDSFTLSDEVLVSDPSLLEAIGHLFDTFGDQEIIYHLSWQFVQTYAHIVDRNLLKSCEIHIAETICQRHVQMAYNPLIVTMYVRLHPPEWRHTRLRANFELIMRQASKKVNGSSWLDAKSKEASMVKLKDMVVQTWPNKDLLRDMAQIYSTFPDGGREAGNSSFVHLWIKTRESLRALAATPFHDLICRFRPVPLPMLVAYDYFTNEVDVAVAALGRPVYYENGTFAMFYGGIGFLFALEVMKMQDALGVRLHPNGTVVSSWITRDSRLQFQDQKRCSGEASNSSSHQLLPTAVPALEVTYAAFSSAVAHSNQSLQLSRELTEPKVFFMTLCLMLCGTNSSKGEVVDCNLLLRNSHSFPDAFQCAPGTKMNPVKKCKYFDT</sequence>
<dbReference type="GO" id="GO:0005886">
    <property type="term" value="C:plasma membrane"/>
    <property type="evidence" value="ECO:0007669"/>
    <property type="project" value="TreeGrafter"/>
</dbReference>
<dbReference type="PANTHER" id="PTHR11733:SF241">
    <property type="entry name" value="GH26575P-RELATED"/>
    <property type="match status" value="1"/>
</dbReference>
<dbReference type="OrthoDB" id="6501548at2759"/>
<comment type="similarity">
    <text evidence="1">Belongs to the peptidase M13 family.</text>
</comment>
<comment type="caution">
    <text evidence="3">The sequence shown here is derived from an EMBL/GenBank/DDBJ whole genome shotgun (WGS) entry which is preliminary data.</text>
</comment>
<dbReference type="Pfam" id="PF05649">
    <property type="entry name" value="Peptidase_M13_N"/>
    <property type="match status" value="1"/>
</dbReference>
<dbReference type="Proteomes" id="UP000821853">
    <property type="component" value="Chromosome 2"/>
</dbReference>
<dbReference type="InterPro" id="IPR042089">
    <property type="entry name" value="Peptidase_M13_dom_2"/>
</dbReference>
<dbReference type="GO" id="GO:0004222">
    <property type="term" value="F:metalloendopeptidase activity"/>
    <property type="evidence" value="ECO:0007669"/>
    <property type="project" value="InterPro"/>
</dbReference>
<dbReference type="VEuPathDB" id="VectorBase:HLOH_048730"/>
<dbReference type="SUPFAM" id="SSF55486">
    <property type="entry name" value="Metalloproteases ('zincins'), catalytic domain"/>
    <property type="match status" value="1"/>
</dbReference>
<accession>A0A9J6FWU5</accession>
<name>A0A9J6FWU5_HAELO</name>
<dbReference type="Gene3D" id="3.40.390.10">
    <property type="entry name" value="Collagenase (Catalytic Domain)"/>
    <property type="match status" value="1"/>
</dbReference>
<dbReference type="InterPro" id="IPR024079">
    <property type="entry name" value="MetalloPept_cat_dom_sf"/>
</dbReference>
<evidence type="ECO:0000256" key="1">
    <source>
        <dbReference type="ARBA" id="ARBA00007357"/>
    </source>
</evidence>
<dbReference type="InterPro" id="IPR008753">
    <property type="entry name" value="Peptidase_M13_N"/>
</dbReference>
<dbReference type="GO" id="GO:0016485">
    <property type="term" value="P:protein processing"/>
    <property type="evidence" value="ECO:0007669"/>
    <property type="project" value="TreeGrafter"/>
</dbReference>
<organism evidence="3 4">
    <name type="scientific">Haemaphysalis longicornis</name>
    <name type="common">Bush tick</name>
    <dbReference type="NCBI Taxonomy" id="44386"/>
    <lineage>
        <taxon>Eukaryota</taxon>
        <taxon>Metazoa</taxon>
        <taxon>Ecdysozoa</taxon>
        <taxon>Arthropoda</taxon>
        <taxon>Chelicerata</taxon>
        <taxon>Arachnida</taxon>
        <taxon>Acari</taxon>
        <taxon>Parasitiformes</taxon>
        <taxon>Ixodida</taxon>
        <taxon>Ixodoidea</taxon>
        <taxon>Ixodidae</taxon>
        <taxon>Haemaphysalinae</taxon>
        <taxon>Haemaphysalis</taxon>
    </lineage>
</organism>
<evidence type="ECO:0000313" key="4">
    <source>
        <dbReference type="Proteomes" id="UP000821853"/>
    </source>
</evidence>
<reference evidence="3 4" key="1">
    <citation type="journal article" date="2020" name="Cell">
        <title>Large-Scale Comparative Analyses of Tick Genomes Elucidate Their Genetic Diversity and Vector Capacities.</title>
        <authorList>
            <consortium name="Tick Genome and Microbiome Consortium (TIGMIC)"/>
            <person name="Jia N."/>
            <person name="Wang J."/>
            <person name="Shi W."/>
            <person name="Du L."/>
            <person name="Sun Y."/>
            <person name="Zhan W."/>
            <person name="Jiang J.F."/>
            <person name="Wang Q."/>
            <person name="Zhang B."/>
            <person name="Ji P."/>
            <person name="Bell-Sakyi L."/>
            <person name="Cui X.M."/>
            <person name="Yuan T.T."/>
            <person name="Jiang B.G."/>
            <person name="Yang W.F."/>
            <person name="Lam T.T."/>
            <person name="Chang Q.C."/>
            <person name="Ding S.J."/>
            <person name="Wang X.J."/>
            <person name="Zhu J.G."/>
            <person name="Ruan X.D."/>
            <person name="Zhao L."/>
            <person name="Wei J.T."/>
            <person name="Ye R.Z."/>
            <person name="Que T.C."/>
            <person name="Du C.H."/>
            <person name="Zhou Y.H."/>
            <person name="Cheng J.X."/>
            <person name="Dai P.F."/>
            <person name="Guo W.B."/>
            <person name="Han X.H."/>
            <person name="Huang E.J."/>
            <person name="Li L.F."/>
            <person name="Wei W."/>
            <person name="Gao Y.C."/>
            <person name="Liu J.Z."/>
            <person name="Shao H.Z."/>
            <person name="Wang X."/>
            <person name="Wang C.C."/>
            <person name="Yang T.C."/>
            <person name="Huo Q.B."/>
            <person name="Li W."/>
            <person name="Chen H.Y."/>
            <person name="Chen S.E."/>
            <person name="Zhou L.G."/>
            <person name="Ni X.B."/>
            <person name="Tian J.H."/>
            <person name="Sheng Y."/>
            <person name="Liu T."/>
            <person name="Pan Y.S."/>
            <person name="Xia L.Y."/>
            <person name="Li J."/>
            <person name="Zhao F."/>
            <person name="Cao W.C."/>
        </authorList>
    </citation>
    <scope>NUCLEOTIDE SEQUENCE [LARGE SCALE GENOMIC DNA]</scope>
    <source>
        <strain evidence="3">HaeL-2018</strain>
    </source>
</reference>
<gene>
    <name evidence="3" type="ORF">HPB48_009828</name>
</gene>
<proteinExistence type="inferred from homology"/>
<dbReference type="PROSITE" id="PS51885">
    <property type="entry name" value="NEPRILYSIN"/>
    <property type="match status" value="1"/>
</dbReference>
<protein>
    <recommendedName>
        <fullName evidence="2">Peptidase M13 N-terminal domain-containing protein</fullName>
    </recommendedName>
</protein>
<dbReference type="AlphaFoldDB" id="A0A9J6FWU5"/>
<dbReference type="InterPro" id="IPR000718">
    <property type="entry name" value="Peptidase_M13"/>
</dbReference>
<feature type="domain" description="Peptidase M13 N-terminal" evidence="2">
    <location>
        <begin position="17"/>
        <end position="339"/>
    </location>
</feature>
<dbReference type="Gene3D" id="1.10.1380.10">
    <property type="entry name" value="Neutral endopeptidase , domain2"/>
    <property type="match status" value="1"/>
</dbReference>